<protein>
    <submittedName>
        <fullName evidence="4">Replication initiation protein RepC</fullName>
    </submittedName>
</protein>
<dbReference type="SUPFAM" id="SSF46785">
    <property type="entry name" value="Winged helix' DNA-binding domain"/>
    <property type="match status" value="1"/>
</dbReference>
<dbReference type="InterPro" id="IPR047611">
    <property type="entry name" value="RepABC_RepC"/>
</dbReference>
<feature type="domain" description="Plasmid replication protein C N-terminal" evidence="2">
    <location>
        <begin position="13"/>
        <end position="186"/>
    </location>
</feature>
<dbReference type="InterPro" id="IPR011991">
    <property type="entry name" value="ArsR-like_HTH"/>
</dbReference>
<dbReference type="Pfam" id="PF03428">
    <property type="entry name" value="RP-C"/>
    <property type="match status" value="1"/>
</dbReference>
<dbReference type="InterPro" id="IPR005090">
    <property type="entry name" value="RepC_N"/>
</dbReference>
<evidence type="ECO:0000259" key="3">
    <source>
        <dbReference type="Pfam" id="PF11800"/>
    </source>
</evidence>
<evidence type="ECO:0000313" key="5">
    <source>
        <dbReference type="Proteomes" id="UP000519897"/>
    </source>
</evidence>
<dbReference type="RefSeq" id="WP_183898116.1">
    <property type="nucleotide sequence ID" value="NZ_JACIEC010000018.1"/>
</dbReference>
<feature type="region of interest" description="Disordered" evidence="1">
    <location>
        <begin position="244"/>
        <end position="291"/>
    </location>
</feature>
<keyword evidence="5" id="KW-1185">Reference proteome</keyword>
<proteinExistence type="predicted"/>
<gene>
    <name evidence="4" type="ORF">GGQ72_004685</name>
</gene>
<dbReference type="NCBIfam" id="NF010396">
    <property type="entry name" value="PRK13824.1"/>
    <property type="match status" value="1"/>
</dbReference>
<comment type="caution">
    <text evidence="4">The sequence shown here is derived from an EMBL/GenBank/DDBJ whole genome shotgun (WGS) entry which is preliminary data.</text>
</comment>
<accession>A0A7W6LKL0</accession>
<evidence type="ECO:0000259" key="2">
    <source>
        <dbReference type="Pfam" id="PF03428"/>
    </source>
</evidence>
<dbReference type="GO" id="GO:0006355">
    <property type="term" value="P:regulation of DNA-templated transcription"/>
    <property type="evidence" value="ECO:0007669"/>
    <property type="project" value="UniProtKB-ARBA"/>
</dbReference>
<feature type="domain" description="Plasmid replication protein C C-terminal" evidence="3">
    <location>
        <begin position="298"/>
        <end position="398"/>
    </location>
</feature>
<dbReference type="AlphaFoldDB" id="A0A7W6LKL0"/>
<evidence type="ECO:0000256" key="1">
    <source>
        <dbReference type="SAM" id="MobiDB-lite"/>
    </source>
</evidence>
<dbReference type="InterPro" id="IPR036390">
    <property type="entry name" value="WH_DNA-bd_sf"/>
</dbReference>
<dbReference type="CDD" id="cd00090">
    <property type="entry name" value="HTH_ARSR"/>
    <property type="match status" value="1"/>
</dbReference>
<reference evidence="4 5" key="1">
    <citation type="submission" date="2020-08" db="EMBL/GenBank/DDBJ databases">
        <title>Genomic Encyclopedia of Type Strains, Phase IV (KMG-IV): sequencing the most valuable type-strain genomes for metagenomic binning, comparative biology and taxonomic classification.</title>
        <authorList>
            <person name="Goeker M."/>
        </authorList>
    </citation>
    <scope>NUCLEOTIDE SEQUENCE [LARGE SCALE GENOMIC DNA]</scope>
    <source>
        <strain evidence="4 5">DSM 29514</strain>
    </source>
</reference>
<dbReference type="NCBIfam" id="NF040974">
    <property type="entry name" value="RepABC_RepC"/>
    <property type="match status" value="1"/>
</dbReference>
<evidence type="ECO:0000313" key="4">
    <source>
        <dbReference type="EMBL" id="MBB4146116.1"/>
    </source>
</evidence>
<dbReference type="Proteomes" id="UP000519897">
    <property type="component" value="Unassembled WGS sequence"/>
</dbReference>
<organism evidence="4 5">
    <name type="scientific">Rhizobium rhizoryzae</name>
    <dbReference type="NCBI Taxonomy" id="451876"/>
    <lineage>
        <taxon>Bacteria</taxon>
        <taxon>Pseudomonadati</taxon>
        <taxon>Pseudomonadota</taxon>
        <taxon>Alphaproteobacteria</taxon>
        <taxon>Hyphomicrobiales</taxon>
        <taxon>Rhizobiaceae</taxon>
        <taxon>Rhizobium/Agrobacterium group</taxon>
        <taxon>Rhizobium</taxon>
    </lineage>
</organism>
<dbReference type="InterPro" id="IPR021760">
    <property type="entry name" value="RepC_C"/>
</dbReference>
<feature type="compositionally biased region" description="Basic and acidic residues" evidence="1">
    <location>
        <begin position="267"/>
        <end position="277"/>
    </location>
</feature>
<sequence>MQSGNVTTPFGQRRVSLALVKRQLDRGGPPPAHSVDKWKVFRDVAEARQRLGLQDRAIAVLDALLTFYPGNELKPDGSLVVFPSNAQLSLRAHGIAGTTLRRHLAALVEAGLIDRRDSPNGKRYARRSQAGDIENAFGFDLRPLVQRASELANLAQDVVREAQAFRRAKEALTICRRDIRKLLTAAMEEGADGDWSQIEESYITILARLPRAPGRQIVENVLDELELLRGEIINRLELLLKTQNTESNDNQTGRHIENSNPDSITELEPRFGKDESAATRPTPRPTPTDRTVLQKAFPLAMVLRACPQIVDYGPGGAVANWRDLMSAAVVVRSMLGISPSAYQEACDAMGPENAAITLACMLERSGHIQSAGGYLRDLTSKTRRGEFSLGPVLMALLRSQGERPGAHDLDASA</sequence>
<dbReference type="Pfam" id="PF11800">
    <property type="entry name" value="RP-C_C"/>
    <property type="match status" value="1"/>
</dbReference>
<dbReference type="EMBL" id="JACIEC010000018">
    <property type="protein sequence ID" value="MBB4146116.1"/>
    <property type="molecule type" value="Genomic_DNA"/>
</dbReference>
<name>A0A7W6LKL0_9HYPH</name>